<keyword evidence="4" id="KW-0862">Zinc</keyword>
<evidence type="ECO:0000259" key="6">
    <source>
        <dbReference type="SMART" id="SM00235"/>
    </source>
</evidence>
<organism evidence="7 8">
    <name type="scientific">Methanomethylovorans hollandica (strain DSM 15978 / NBRC 107637 / DMS1)</name>
    <dbReference type="NCBI Taxonomy" id="867904"/>
    <lineage>
        <taxon>Archaea</taxon>
        <taxon>Methanobacteriati</taxon>
        <taxon>Methanobacteriota</taxon>
        <taxon>Stenosarchaea group</taxon>
        <taxon>Methanomicrobia</taxon>
        <taxon>Methanosarcinales</taxon>
        <taxon>Methanosarcinaceae</taxon>
        <taxon>Methanomethylovorans</taxon>
    </lineage>
</organism>
<reference evidence="8" key="1">
    <citation type="submission" date="2012-02" db="EMBL/GenBank/DDBJ databases">
        <title>Complete sequence of chromosome of Methanomethylovorans hollandica DSM 15978.</title>
        <authorList>
            <person name="Lucas S."/>
            <person name="Copeland A."/>
            <person name="Lapidus A."/>
            <person name="Glavina del Rio T."/>
            <person name="Dalin E."/>
            <person name="Tice H."/>
            <person name="Bruce D."/>
            <person name="Goodwin L."/>
            <person name="Pitluck S."/>
            <person name="Peters L."/>
            <person name="Mikhailova N."/>
            <person name="Held B."/>
            <person name="Kyrpides N."/>
            <person name="Mavromatis K."/>
            <person name="Ivanova N."/>
            <person name="Brettin T."/>
            <person name="Detter J.C."/>
            <person name="Han C."/>
            <person name="Larimer F."/>
            <person name="Land M."/>
            <person name="Hauser L."/>
            <person name="Markowitz V."/>
            <person name="Cheng J.-F."/>
            <person name="Hugenholtz P."/>
            <person name="Woyke T."/>
            <person name="Wu D."/>
            <person name="Spring S."/>
            <person name="Schroeder M."/>
            <person name="Brambilla E."/>
            <person name="Klenk H.-P."/>
            <person name="Eisen J.A."/>
        </authorList>
    </citation>
    <scope>NUCLEOTIDE SEQUENCE [LARGE SCALE GENOMIC DNA]</scope>
    <source>
        <strain evidence="8">DSM 15978 / NBRC 107637 / DMS1</strain>
    </source>
</reference>
<evidence type="ECO:0000256" key="1">
    <source>
        <dbReference type="ARBA" id="ARBA00022670"/>
    </source>
</evidence>
<accession>L0KWK3</accession>
<evidence type="ECO:0000256" key="4">
    <source>
        <dbReference type="ARBA" id="ARBA00022833"/>
    </source>
</evidence>
<dbReference type="OrthoDB" id="9634at2157"/>
<dbReference type="KEGG" id="mhz:Metho_0166"/>
<dbReference type="GO" id="GO:0008270">
    <property type="term" value="F:zinc ion binding"/>
    <property type="evidence" value="ECO:0007669"/>
    <property type="project" value="InterPro"/>
</dbReference>
<feature type="transmembrane region" description="Helical" evidence="5">
    <location>
        <begin position="201"/>
        <end position="221"/>
    </location>
</feature>
<dbReference type="GO" id="GO:0006508">
    <property type="term" value="P:proteolysis"/>
    <property type="evidence" value="ECO:0007669"/>
    <property type="project" value="UniProtKB-KW"/>
</dbReference>
<dbReference type="InterPro" id="IPR024079">
    <property type="entry name" value="MetalloPept_cat_dom_sf"/>
</dbReference>
<proteinExistence type="predicted"/>
<sequence precursor="true">MFQKFPAIIGYLFFVCFLSPLTFQGVYAMEDDTYPALNTNPWGHSPITVYIDTINVPEHYSPTYNEQVEVAMAYWEKGGNGRLAYNPEFSPVDSGSEADIYIIWVENLEKDAGVENGVAGFARPHEVNGKYVRVDIVMEVGNYEGYAWKQYGNTNMRELAKHELGHALGLGHSKDRRDIMYPTYDQKDNIDPLLVERTRPFIYVAVAASIILVSFSGINWLRYRRKRRSLEGNLLEGKDGRP</sequence>
<evidence type="ECO:0000256" key="3">
    <source>
        <dbReference type="ARBA" id="ARBA00022801"/>
    </source>
</evidence>
<dbReference type="AlphaFoldDB" id="L0KWK3"/>
<keyword evidence="5" id="KW-0812">Transmembrane</keyword>
<dbReference type="SMART" id="SM00235">
    <property type="entry name" value="ZnMc"/>
    <property type="match status" value="1"/>
</dbReference>
<dbReference type="GO" id="GO:0004222">
    <property type="term" value="F:metalloendopeptidase activity"/>
    <property type="evidence" value="ECO:0007669"/>
    <property type="project" value="InterPro"/>
</dbReference>
<dbReference type="Pfam" id="PF00413">
    <property type="entry name" value="Peptidase_M10"/>
    <property type="match status" value="1"/>
</dbReference>
<keyword evidence="5" id="KW-1133">Transmembrane helix</keyword>
<dbReference type="Gene3D" id="3.40.390.10">
    <property type="entry name" value="Collagenase (Catalytic Domain)"/>
    <property type="match status" value="1"/>
</dbReference>
<evidence type="ECO:0000256" key="2">
    <source>
        <dbReference type="ARBA" id="ARBA00022723"/>
    </source>
</evidence>
<keyword evidence="1 7" id="KW-0645">Protease</keyword>
<dbReference type="Proteomes" id="UP000010866">
    <property type="component" value="Chromosome"/>
</dbReference>
<name>L0KWK3_METHD</name>
<dbReference type="HOGENOM" id="CLU_105303_0_0_2"/>
<keyword evidence="5" id="KW-0472">Membrane</keyword>
<keyword evidence="3" id="KW-0378">Hydrolase</keyword>
<evidence type="ECO:0000256" key="5">
    <source>
        <dbReference type="SAM" id="Phobius"/>
    </source>
</evidence>
<dbReference type="GO" id="GO:0031012">
    <property type="term" value="C:extracellular matrix"/>
    <property type="evidence" value="ECO:0007669"/>
    <property type="project" value="InterPro"/>
</dbReference>
<gene>
    <name evidence="7" type="ordered locus">Metho_0166</name>
</gene>
<dbReference type="CDD" id="cd04279">
    <property type="entry name" value="ZnMc_MMP_like_1"/>
    <property type="match status" value="1"/>
</dbReference>
<keyword evidence="2" id="KW-0479">Metal-binding</keyword>
<dbReference type="EMBL" id="CP003362">
    <property type="protein sequence ID" value="AGB48453.1"/>
    <property type="molecule type" value="Genomic_DNA"/>
</dbReference>
<dbReference type="SUPFAM" id="SSF55486">
    <property type="entry name" value="Metalloproteases ('zincins'), catalytic domain"/>
    <property type="match status" value="1"/>
</dbReference>
<evidence type="ECO:0000313" key="8">
    <source>
        <dbReference type="Proteomes" id="UP000010866"/>
    </source>
</evidence>
<evidence type="ECO:0000313" key="7">
    <source>
        <dbReference type="EMBL" id="AGB48453.1"/>
    </source>
</evidence>
<dbReference type="InterPro" id="IPR006026">
    <property type="entry name" value="Peptidase_Metallo"/>
</dbReference>
<keyword evidence="8" id="KW-1185">Reference proteome</keyword>
<dbReference type="STRING" id="867904.Metho_0166"/>
<feature type="domain" description="Peptidase metallopeptidase" evidence="6">
    <location>
        <begin position="38"/>
        <end position="205"/>
    </location>
</feature>
<dbReference type="InterPro" id="IPR001818">
    <property type="entry name" value="Pept_M10_metallopeptidase"/>
</dbReference>
<protein>
    <submittedName>
        <fullName evidence="7">Putative Zn-dependent protease</fullName>
    </submittedName>
</protein>